<evidence type="ECO:0000259" key="2">
    <source>
        <dbReference type="Pfam" id="PF12706"/>
    </source>
</evidence>
<evidence type="ECO:0000256" key="1">
    <source>
        <dbReference type="ARBA" id="ARBA00022801"/>
    </source>
</evidence>
<evidence type="ECO:0000313" key="4">
    <source>
        <dbReference type="Proteomes" id="UP001597438"/>
    </source>
</evidence>
<dbReference type="PANTHER" id="PTHR43546:SF9">
    <property type="entry name" value="L-ASCORBATE-6-PHOSPHATE LACTONASE ULAG-RELATED"/>
    <property type="match status" value="1"/>
</dbReference>
<dbReference type="InterPro" id="IPR036866">
    <property type="entry name" value="RibonucZ/Hydroxyglut_hydro"/>
</dbReference>
<organism evidence="3 4">
    <name type="scientific">Christiangramia antarctica</name>
    <dbReference type="NCBI Taxonomy" id="2058158"/>
    <lineage>
        <taxon>Bacteria</taxon>
        <taxon>Pseudomonadati</taxon>
        <taxon>Bacteroidota</taxon>
        <taxon>Flavobacteriia</taxon>
        <taxon>Flavobacteriales</taxon>
        <taxon>Flavobacteriaceae</taxon>
        <taxon>Christiangramia</taxon>
    </lineage>
</organism>
<evidence type="ECO:0000313" key="3">
    <source>
        <dbReference type="EMBL" id="MFD2833599.1"/>
    </source>
</evidence>
<protein>
    <submittedName>
        <fullName evidence="3">MBL fold metallo-hydrolase</fullName>
    </submittedName>
</protein>
<dbReference type="InterPro" id="IPR050114">
    <property type="entry name" value="UPF0173_UPF0282_UlaG_hydrolase"/>
</dbReference>
<accession>A0ABW5X598</accession>
<name>A0ABW5X598_9FLAO</name>
<feature type="domain" description="Metallo-beta-lactamase" evidence="2">
    <location>
        <begin position="21"/>
        <end position="215"/>
    </location>
</feature>
<dbReference type="RefSeq" id="WP_251742756.1">
    <property type="nucleotide sequence ID" value="NZ_JBHUOJ010000022.1"/>
</dbReference>
<proteinExistence type="predicted"/>
<dbReference type="SUPFAM" id="SSF56281">
    <property type="entry name" value="Metallo-hydrolase/oxidoreductase"/>
    <property type="match status" value="1"/>
</dbReference>
<dbReference type="EMBL" id="JBHUOJ010000022">
    <property type="protein sequence ID" value="MFD2833599.1"/>
    <property type="molecule type" value="Genomic_DNA"/>
</dbReference>
<comment type="caution">
    <text evidence="3">The sequence shown here is derived from an EMBL/GenBank/DDBJ whole genome shotgun (WGS) entry which is preliminary data.</text>
</comment>
<keyword evidence="4" id="KW-1185">Reference proteome</keyword>
<keyword evidence="1" id="KW-0378">Hydrolase</keyword>
<dbReference type="InterPro" id="IPR001279">
    <property type="entry name" value="Metallo-B-lactamas"/>
</dbReference>
<dbReference type="Pfam" id="PF12706">
    <property type="entry name" value="Lactamase_B_2"/>
    <property type="match status" value="1"/>
</dbReference>
<sequence>MKIQLWRNATVHLSIAGKKLLIDPMLGEKGSFGPFPWSKDKRDNPLVDLPFTDKELKNILAEVDFILVSHLHPDHWDETAVELLEKQIPIICDERIEGEIRKYGFTNIKAINDELNISGFNVKITPGLHGTGEIGEKMGEVNGFIVSANEDSIYFIGDSIYSDEIKQTVIAHDPDILIVAAGSAKFQIGDEVTMTAEQVIRLCKDFPEKKVVITHLEAVSPCTEDRNYNRTILDQNGLLSRCIIPEDGDWINFNI</sequence>
<dbReference type="Proteomes" id="UP001597438">
    <property type="component" value="Unassembled WGS sequence"/>
</dbReference>
<dbReference type="Gene3D" id="3.60.15.10">
    <property type="entry name" value="Ribonuclease Z/Hydroxyacylglutathione hydrolase-like"/>
    <property type="match status" value="1"/>
</dbReference>
<reference evidence="4" key="1">
    <citation type="journal article" date="2019" name="Int. J. Syst. Evol. Microbiol.">
        <title>The Global Catalogue of Microorganisms (GCM) 10K type strain sequencing project: providing services to taxonomists for standard genome sequencing and annotation.</title>
        <authorList>
            <consortium name="The Broad Institute Genomics Platform"/>
            <consortium name="The Broad Institute Genome Sequencing Center for Infectious Disease"/>
            <person name="Wu L."/>
            <person name="Ma J."/>
        </authorList>
    </citation>
    <scope>NUCLEOTIDE SEQUENCE [LARGE SCALE GENOMIC DNA]</scope>
    <source>
        <strain evidence="4">KCTC 52925</strain>
    </source>
</reference>
<dbReference type="PANTHER" id="PTHR43546">
    <property type="entry name" value="UPF0173 METAL-DEPENDENT HYDROLASE MJ1163-RELATED"/>
    <property type="match status" value="1"/>
</dbReference>
<gene>
    <name evidence="3" type="ORF">ACFSYS_09895</name>
</gene>